<dbReference type="InterPro" id="IPR001031">
    <property type="entry name" value="Thioesterase"/>
</dbReference>
<dbReference type="SUPFAM" id="SSF47336">
    <property type="entry name" value="ACP-like"/>
    <property type="match status" value="1"/>
</dbReference>
<dbReference type="CDD" id="cd05930">
    <property type="entry name" value="A_NRPS"/>
    <property type="match status" value="1"/>
</dbReference>
<dbReference type="InterPro" id="IPR029058">
    <property type="entry name" value="AB_hydrolase_fold"/>
</dbReference>
<dbReference type="Gene3D" id="1.10.1200.10">
    <property type="entry name" value="ACP-like"/>
    <property type="match status" value="2"/>
</dbReference>
<dbReference type="FunFam" id="3.40.50.12780:FF:000012">
    <property type="entry name" value="Non-ribosomal peptide synthetase"/>
    <property type="match status" value="1"/>
</dbReference>
<dbReference type="InterPro" id="IPR025110">
    <property type="entry name" value="AMP-bd_C"/>
</dbReference>
<dbReference type="Pfam" id="PF00668">
    <property type="entry name" value="Condensation"/>
    <property type="match status" value="2"/>
</dbReference>
<dbReference type="Proteomes" id="UP000587527">
    <property type="component" value="Unassembled WGS sequence"/>
</dbReference>
<keyword evidence="5" id="KW-0812">Transmembrane</keyword>
<feature type="transmembrane region" description="Helical" evidence="5">
    <location>
        <begin position="2765"/>
        <end position="2782"/>
    </location>
</feature>
<dbReference type="CDD" id="cd19531">
    <property type="entry name" value="LCL_NRPS-like"/>
    <property type="match status" value="2"/>
</dbReference>
<feature type="transmembrane region" description="Helical" evidence="5">
    <location>
        <begin position="2701"/>
        <end position="2721"/>
    </location>
</feature>
<keyword evidence="8" id="KW-1185">Reference proteome</keyword>
<feature type="transmembrane region" description="Helical" evidence="5">
    <location>
        <begin position="2788"/>
        <end position="2810"/>
    </location>
</feature>
<evidence type="ECO:0000256" key="1">
    <source>
        <dbReference type="ARBA" id="ARBA00001957"/>
    </source>
</evidence>
<dbReference type="InterPro" id="IPR020806">
    <property type="entry name" value="PKS_PP-bd"/>
</dbReference>
<comment type="caution">
    <text evidence="7">The sequence shown here is derived from an EMBL/GenBank/DDBJ whole genome shotgun (WGS) entry which is preliminary data.</text>
</comment>
<dbReference type="SMART" id="SM00824">
    <property type="entry name" value="PKS_TE"/>
    <property type="match status" value="1"/>
</dbReference>
<feature type="domain" description="Carrier" evidence="6">
    <location>
        <begin position="2111"/>
        <end position="2189"/>
    </location>
</feature>
<evidence type="ECO:0000256" key="3">
    <source>
        <dbReference type="ARBA" id="ARBA00022553"/>
    </source>
</evidence>
<dbReference type="NCBIfam" id="NF003417">
    <property type="entry name" value="PRK04813.1"/>
    <property type="match status" value="3"/>
</dbReference>
<dbReference type="PANTHER" id="PTHR45527:SF1">
    <property type="entry name" value="FATTY ACID SYNTHASE"/>
    <property type="match status" value="1"/>
</dbReference>
<evidence type="ECO:0000256" key="5">
    <source>
        <dbReference type="SAM" id="Phobius"/>
    </source>
</evidence>
<dbReference type="Gene3D" id="3.30.300.30">
    <property type="match status" value="2"/>
</dbReference>
<evidence type="ECO:0000259" key="6">
    <source>
        <dbReference type="PROSITE" id="PS50075"/>
    </source>
</evidence>
<feature type="transmembrane region" description="Helical" evidence="5">
    <location>
        <begin position="2852"/>
        <end position="2869"/>
    </location>
</feature>
<dbReference type="InterPro" id="IPR009081">
    <property type="entry name" value="PP-bd_ACP"/>
</dbReference>
<protein>
    <submittedName>
        <fullName evidence="7">Amino acid adenylation domain-containing protein</fullName>
    </submittedName>
</protein>
<dbReference type="Gene3D" id="3.40.50.1820">
    <property type="entry name" value="alpha/beta hydrolase"/>
    <property type="match status" value="1"/>
</dbReference>
<dbReference type="GO" id="GO:0005829">
    <property type="term" value="C:cytosol"/>
    <property type="evidence" value="ECO:0007669"/>
    <property type="project" value="TreeGrafter"/>
</dbReference>
<dbReference type="Gene3D" id="3.30.559.30">
    <property type="entry name" value="Nonribosomal peptide synthetase, condensation domain"/>
    <property type="match status" value="2"/>
</dbReference>
<dbReference type="InterPro" id="IPR001242">
    <property type="entry name" value="Condensation_dom"/>
</dbReference>
<dbReference type="GO" id="GO:0031177">
    <property type="term" value="F:phosphopantetheine binding"/>
    <property type="evidence" value="ECO:0007669"/>
    <property type="project" value="InterPro"/>
</dbReference>
<dbReference type="InterPro" id="IPR000873">
    <property type="entry name" value="AMP-dep_synth/lig_dom"/>
</dbReference>
<dbReference type="FunFam" id="2.30.38.10:FF:000001">
    <property type="entry name" value="Non-ribosomal peptide synthetase PvdI"/>
    <property type="match status" value="1"/>
</dbReference>
<reference evidence="7 8" key="1">
    <citation type="submission" date="2020-08" db="EMBL/GenBank/DDBJ databases">
        <title>Sequencing the genomes of 1000 actinobacteria strains.</title>
        <authorList>
            <person name="Klenk H.-P."/>
        </authorList>
    </citation>
    <scope>NUCLEOTIDE SEQUENCE [LARGE SCALE GENOMIC DNA]</scope>
    <source>
        <strain evidence="7 8">DSM 45362</strain>
    </source>
</reference>
<dbReference type="GO" id="GO:0047527">
    <property type="term" value="F:2,3-dihydroxybenzoate-serine ligase activity"/>
    <property type="evidence" value="ECO:0007669"/>
    <property type="project" value="TreeGrafter"/>
</dbReference>
<dbReference type="InterPro" id="IPR010071">
    <property type="entry name" value="AA_adenyl_dom"/>
</dbReference>
<dbReference type="Pfam" id="PF13193">
    <property type="entry name" value="AMP-binding_C"/>
    <property type="match status" value="2"/>
</dbReference>
<dbReference type="InterPro" id="IPR020802">
    <property type="entry name" value="TesA-like"/>
</dbReference>
<evidence type="ECO:0000313" key="8">
    <source>
        <dbReference type="Proteomes" id="UP000587527"/>
    </source>
</evidence>
<dbReference type="Pfam" id="PF00550">
    <property type="entry name" value="PP-binding"/>
    <property type="match status" value="2"/>
</dbReference>
<comment type="cofactor">
    <cofactor evidence="1">
        <name>pantetheine 4'-phosphate</name>
        <dbReference type="ChEBI" id="CHEBI:47942"/>
    </cofactor>
</comment>
<dbReference type="GO" id="GO:0008610">
    <property type="term" value="P:lipid biosynthetic process"/>
    <property type="evidence" value="ECO:0007669"/>
    <property type="project" value="UniProtKB-ARBA"/>
</dbReference>
<feature type="domain" description="Carrier" evidence="6">
    <location>
        <begin position="1027"/>
        <end position="1102"/>
    </location>
</feature>
<dbReference type="Pfam" id="PF00975">
    <property type="entry name" value="Thioesterase"/>
    <property type="match status" value="1"/>
</dbReference>
<dbReference type="InterPro" id="IPR011701">
    <property type="entry name" value="MFS"/>
</dbReference>
<evidence type="ECO:0000256" key="2">
    <source>
        <dbReference type="ARBA" id="ARBA00022450"/>
    </source>
</evidence>
<feature type="transmembrane region" description="Helical" evidence="5">
    <location>
        <begin position="2822"/>
        <end position="2846"/>
    </location>
</feature>
<dbReference type="PROSITE" id="PS00012">
    <property type="entry name" value="PHOSPHOPANTETHEINE"/>
    <property type="match status" value="1"/>
</dbReference>
<dbReference type="Pfam" id="PF07690">
    <property type="entry name" value="MFS_1"/>
    <property type="match status" value="1"/>
</dbReference>
<organism evidence="7 8">
    <name type="scientific">Allocatelliglobosispora scoriae</name>
    <dbReference type="NCBI Taxonomy" id="643052"/>
    <lineage>
        <taxon>Bacteria</taxon>
        <taxon>Bacillati</taxon>
        <taxon>Actinomycetota</taxon>
        <taxon>Actinomycetes</taxon>
        <taxon>Micromonosporales</taxon>
        <taxon>Micromonosporaceae</taxon>
        <taxon>Allocatelliglobosispora</taxon>
    </lineage>
</organism>
<accession>A0A841C3L7</accession>
<sequence length="2932" mass="311158">MTAAATRAAALSPQRQQLLAKLLAQRAAATANGPVPVPRTADTYPLSSGQQRLLFAGLLDPESTAVNTSFGLRLVGALEPAALRRSVADLVGRHESLRTTFTEVDGEPRQVVHETFDVPVRELDLRGEDDPAAAARLVSAQESGRAFDLATGPLLRITLCRITEREHALLVVAHHIIMDGWSVALAIGELAAGYARRLGVAVAPPVPVPVQPVDYAVWERRELGGERFDGDLAYWRESLAGPRPVLELPPASLSSTSEGGRRGGKHTFRVPRAVLDRIPAEPGTTLFVTLLTAFKAVLLRHTGEHDLTIGTVLAGRHRGEIEPVIGNFVNMLALRTRLDPAEGFLAAQRRVRASALGGLAHQEVPFERVVHHLAEARDPHRHPLFQIALNLHNFAEERRDWPGLSESPWAHEIDDVLYDLALVATPHSSHVELTLQYRTDLIDPATVERLAGHLTALLGAVAADPSTPLADLDLMAPGERDELLALAAGPALPLPDGTVLDLVHATAAATPSAPALVGGEHRLTYAELRESADRLAEILRAHGVGRGDIVGVGLGRGAELVASLLAIWQTGAAYLPLDPAYPADRLAYMLADSGARLLVTEPAHHARFPTTTPTLLLDPTPDAVAPDAVAPVAAAPVATPRSSQLFKSWSYIGPTLEELRRSWGAGGAGAGDLAYLIYTSGSTGRPKGVMVEHRAFGNFIAAMRERLAAGPDDVWLAQTSLSFDISTLELFLPLVLGGTVVVAGDHAGRDGEELLALIRRERVTHVQATPSGWRLLLAAGFAEPRITALVGGEALPVPLAAELAARSHTLINVYGPTETTVWSTAAGVPAGAQRVGIGGPIANTWVYVLDEHLRTVPYGLAGELFIGGDGVARGYHDRPGLTADRFRPDPFRGGGHRIYATGDRVRWDATGELEFIGRVDNQIKLRGHRIELGEIEAALTAHPAVSVAAVVVRPDRAGEPALVAYTVDTGVNSGELRAFLGSSLPPHLIPAAFVALPRLPLTPNGKLDRAALPAPEFAAAEQRERVAPRSTAEELVATAWAEVLGVDDLGVGDDFFERGGHSLLAARVLARLRAATGVDLPMRDLFAHPTLEGLAAALTAARDEQTGAEADTWQPDPAAPPVLSFGQERLWFMDQFAPGTAAYTIAAGVRLRGPLDESALRAALTALVRRHEPLRSRFPVDADGMPTVVVEPDGELALATASVTHLPADERETAAQSLFTRTTATPFDLAAGPVARALLVALDTDDHVLLLAVHHIASDGWSTGILLDELNRLYAAAVAGEGSPLQPLPARYADYAAWQREKLTGPALAGQVEYWRERLDGVPPLDLATDRPRPAEQTFPGAMRHFVLDRDLTDRLHLLGRGQGATLYMTLLAGFQALLQRYTGQVDFAIGSPVAGRSRPEWEGLAGLFINMLTLRADLDGEPSFTELLRRCRETALAAYAHGDLPFEVLVKELQVTRDVSRSPLFQAVFALHNYGAGTRSAGSAATGAPQGAQETAVGSGHGSAGPLTVTPFGGGETSFIRYDLGLYFTERPGGIDGSLAYNTDLFDAATIDGMVEHLLVLLRAIVAEPDRPVLDLPLLDATAAAAMIEGHNTVAPVTPPVAALHHIIAAHVAATPDAPAVLDGDTVLTYAELDRRANQLAHHLRRHGVGRDTPVGICLPQHADVAVAMLGVLKAGGGYLPLDAEQPPGRLADMLHDAGAVLVLTESEVSAQVSDAGVPLLQLDTARSAIDAESTQDPGVEIHPQQLAYVIFTSGSTGRPKGVGVAHRQVLHYLAGVRERFAVVPGSAFGLIQSLAFDFGITVFYLSLLTGGSLRLLPKRSGGTELAELFAAHPIDYLKLTPSHLAALAGEVDDVAAILPRRLLILGGEASSLTWARALAQAGTCGVVNHYGPTETTVGVTTFRVDPDVTAPAVLTPIGRPLPHARVYILDEQLRPVPSGVVGEVYLGGDRLARGYLGRGGLTADRFLPDPFTADGSRMYRTGDQGRWLASGDVEFLGRRDQQVKVRGYRVELGEIETALLGCGGVSQAVVDARGPLGATRLVAYLVAEPGTAPRTSAELRLELGAGLPDYMIPSFFVWLDALPLKAHGKVDRGRLPEPDREVAEGEYVAPRTELETLIAAVFAEVLERERVGAYDDFFDSGGHSLLAIGVVARLRRRLPDGSRAVSVMDLFKWPTAAGLAALVGSGDTTPRQLLHELTPAGTGTAVSTVVCVPYGGGSAVVFQPLADALPAGHRLLSVAVPGHDIGLAEEHQPLGEVAARCVEEILERVAGPLVLYGHCGPGGALTVELAQRLERAGRVVDAVYLGGVFPFAVPDGKILGPLARLTRLERFRNDRVHANWLRVLGADLDGLDEQQVQFLVRTMRTDAQLAESYFTELLHSGAAPIQAPIISVVGERDPSTEFYAERFAEWGFLTTAPTAVVVLDEAGHYFLRYRAEELAEIVTGTHTALADGTAQPVERDDAASWWLRAVHQPTTEAEPPAVAPSMGRFLAVAIGQLISMTGSALTEFALPIWIYLQTGSLVQFAVFFAVGVVPGLLAAPIAGAVADRFDRRRVMLAADAAAGTVQLTLGVLFWTGAIQVGHVYVLLAVLSAVLPFQRVAYQAAVPQLVPKRYLGHANGISQALNGAGLLMVPLFAAGLLAGIGLGGILLIDVVSYAAAITLLAFVTFPKTLGSTRRETFRQEIVGGFRYSVGHRGMRAMVVFFVVFNLFFSPLSNLIAPLVLGFGTLAQVAQVSTAGAVGVVGGGLLMTIWGGPQRRRMTGMLVMTGLLGIACAVPGLYPSVAVVAAGTFAMTFCLTVVNGIYTTIVQVKVEQRYHARVFALNMMVAWSTLPIGIAVVGPFAVAWFDALMAPGGALAGSVGAVIGTGPGRGIALLYVAFALVIGLLAVVSLRVPVLARFDENVPDAIPDDAVGLDAVRQRLQTGGDHAR</sequence>
<keyword evidence="2" id="KW-0596">Phosphopantetheine</keyword>
<dbReference type="Gene3D" id="2.30.38.10">
    <property type="entry name" value="Luciferase, Domain 3"/>
    <property type="match status" value="2"/>
</dbReference>
<dbReference type="InterPro" id="IPR023213">
    <property type="entry name" value="CAT-like_dom_sf"/>
</dbReference>
<evidence type="ECO:0000256" key="4">
    <source>
        <dbReference type="SAM" id="MobiDB-lite"/>
    </source>
</evidence>
<feature type="transmembrane region" description="Helical" evidence="5">
    <location>
        <begin position="2624"/>
        <end position="2645"/>
    </location>
</feature>
<dbReference type="GO" id="GO:0009366">
    <property type="term" value="C:enterobactin synthetase complex"/>
    <property type="evidence" value="ECO:0007669"/>
    <property type="project" value="TreeGrafter"/>
</dbReference>
<dbReference type="NCBIfam" id="TIGR01733">
    <property type="entry name" value="AA-adenyl-dom"/>
    <property type="match status" value="2"/>
</dbReference>
<keyword evidence="5" id="KW-1133">Transmembrane helix</keyword>
<dbReference type="Pfam" id="PF00501">
    <property type="entry name" value="AMP-binding"/>
    <property type="match status" value="2"/>
</dbReference>
<feature type="transmembrane region" description="Helical" evidence="5">
    <location>
        <begin position="2733"/>
        <end position="2753"/>
    </location>
</feature>
<evidence type="ECO:0000313" key="7">
    <source>
        <dbReference type="EMBL" id="MBB5873909.1"/>
    </source>
</evidence>
<dbReference type="InterPro" id="IPR036259">
    <property type="entry name" value="MFS_trans_sf"/>
</dbReference>
<dbReference type="Gene3D" id="1.20.1250.20">
    <property type="entry name" value="MFS general substrate transporter like domains"/>
    <property type="match status" value="1"/>
</dbReference>
<dbReference type="SMART" id="SM00823">
    <property type="entry name" value="PKS_PP"/>
    <property type="match status" value="2"/>
</dbReference>
<dbReference type="GO" id="GO:0009239">
    <property type="term" value="P:enterobactin biosynthetic process"/>
    <property type="evidence" value="ECO:0007669"/>
    <property type="project" value="TreeGrafter"/>
</dbReference>
<feature type="region of interest" description="Disordered" evidence="4">
    <location>
        <begin position="1483"/>
        <end position="1505"/>
    </location>
</feature>
<dbReference type="InterPro" id="IPR036736">
    <property type="entry name" value="ACP-like_sf"/>
</dbReference>
<dbReference type="FunFam" id="3.40.50.980:FF:000001">
    <property type="entry name" value="Non-ribosomal peptide synthetase"/>
    <property type="match status" value="1"/>
</dbReference>
<keyword evidence="3" id="KW-0597">Phosphoprotein</keyword>
<dbReference type="FunFam" id="1.10.1200.10:FF:000016">
    <property type="entry name" value="Non-ribosomal peptide synthase"/>
    <property type="match status" value="2"/>
</dbReference>
<dbReference type="SUPFAM" id="SSF56801">
    <property type="entry name" value="Acetyl-CoA synthetase-like"/>
    <property type="match status" value="2"/>
</dbReference>
<gene>
    <name evidence="7" type="ORF">F4553_007343</name>
</gene>
<dbReference type="InterPro" id="IPR006162">
    <property type="entry name" value="Ppantetheine_attach_site"/>
</dbReference>
<dbReference type="CDD" id="cd06173">
    <property type="entry name" value="MFS_MefA_like"/>
    <property type="match status" value="1"/>
</dbReference>
<dbReference type="SUPFAM" id="SSF103473">
    <property type="entry name" value="MFS general substrate transporter"/>
    <property type="match status" value="1"/>
</dbReference>
<dbReference type="SUPFAM" id="SSF52777">
    <property type="entry name" value="CoA-dependent acyltransferases"/>
    <property type="match status" value="4"/>
</dbReference>
<dbReference type="GO" id="GO:0043041">
    <property type="term" value="P:amino acid activation for nonribosomal peptide biosynthetic process"/>
    <property type="evidence" value="ECO:0007669"/>
    <property type="project" value="TreeGrafter"/>
</dbReference>
<dbReference type="Gene3D" id="3.30.559.10">
    <property type="entry name" value="Chloramphenicol acetyltransferase-like domain"/>
    <property type="match status" value="2"/>
</dbReference>
<dbReference type="PROSITE" id="PS00455">
    <property type="entry name" value="AMP_BINDING"/>
    <property type="match status" value="2"/>
</dbReference>
<dbReference type="InterPro" id="IPR020845">
    <property type="entry name" value="AMP-binding_CS"/>
</dbReference>
<dbReference type="InterPro" id="IPR045851">
    <property type="entry name" value="AMP-bd_C_sf"/>
</dbReference>
<dbReference type="GO" id="GO:0022857">
    <property type="term" value="F:transmembrane transporter activity"/>
    <property type="evidence" value="ECO:0007669"/>
    <property type="project" value="InterPro"/>
</dbReference>
<proteinExistence type="predicted"/>
<dbReference type="GO" id="GO:0072330">
    <property type="term" value="P:monocarboxylic acid biosynthetic process"/>
    <property type="evidence" value="ECO:0007669"/>
    <property type="project" value="UniProtKB-ARBA"/>
</dbReference>
<dbReference type="FunFam" id="3.30.300.30:FF:000010">
    <property type="entry name" value="Enterobactin synthetase component F"/>
    <property type="match status" value="1"/>
</dbReference>
<feature type="transmembrane region" description="Helical" evidence="5">
    <location>
        <begin position="2876"/>
        <end position="2896"/>
    </location>
</feature>
<dbReference type="EMBL" id="JACHMN010000003">
    <property type="protein sequence ID" value="MBB5873909.1"/>
    <property type="molecule type" value="Genomic_DNA"/>
</dbReference>
<dbReference type="Gene3D" id="3.40.50.980">
    <property type="match status" value="4"/>
</dbReference>
<dbReference type="RefSeq" id="WP_184845586.1">
    <property type="nucleotide sequence ID" value="NZ_JACHMN010000003.1"/>
</dbReference>
<dbReference type="PROSITE" id="PS50075">
    <property type="entry name" value="CARRIER"/>
    <property type="match status" value="2"/>
</dbReference>
<name>A0A841C3L7_9ACTN</name>
<dbReference type="SUPFAM" id="SSF53474">
    <property type="entry name" value="alpha/beta-Hydrolases"/>
    <property type="match status" value="1"/>
</dbReference>
<keyword evidence="5" id="KW-0472">Membrane</keyword>
<feature type="transmembrane region" description="Helical" evidence="5">
    <location>
        <begin position="2523"/>
        <end position="2544"/>
    </location>
</feature>
<dbReference type="PANTHER" id="PTHR45527">
    <property type="entry name" value="NONRIBOSOMAL PEPTIDE SYNTHETASE"/>
    <property type="match status" value="1"/>
</dbReference>